<evidence type="ECO:0000256" key="1">
    <source>
        <dbReference type="ARBA" id="ARBA00000073"/>
    </source>
</evidence>
<gene>
    <name evidence="8" type="ORF">IAC59_00290</name>
</gene>
<comment type="catalytic activity">
    <reaction evidence="1 6">
        <text>a uridine in RNA = a pseudouridine in RNA</text>
        <dbReference type="Rhea" id="RHEA:48348"/>
        <dbReference type="Rhea" id="RHEA-COMP:12068"/>
        <dbReference type="Rhea" id="RHEA-COMP:12069"/>
        <dbReference type="ChEBI" id="CHEBI:65314"/>
        <dbReference type="ChEBI" id="CHEBI:65315"/>
    </reaction>
</comment>
<keyword evidence="3 6" id="KW-0413">Isomerase</keyword>
<dbReference type="InterPro" id="IPR006145">
    <property type="entry name" value="PsdUridine_synth_RsuA/RluA"/>
</dbReference>
<dbReference type="InterPro" id="IPR002942">
    <property type="entry name" value="S4_RNA-bd"/>
</dbReference>
<comment type="caution">
    <text evidence="8">The sequence shown here is derived from an EMBL/GenBank/DDBJ whole genome shotgun (WGS) entry which is preliminary data.</text>
</comment>
<keyword evidence="5" id="KW-0694">RNA-binding</keyword>
<comment type="function">
    <text evidence="6">Responsible for synthesis of pseudouridine from uracil.</text>
</comment>
<dbReference type="GO" id="GO:0003723">
    <property type="term" value="F:RNA binding"/>
    <property type="evidence" value="ECO:0007669"/>
    <property type="project" value="UniProtKB-KW"/>
</dbReference>
<evidence type="ECO:0000313" key="9">
    <source>
        <dbReference type="Proteomes" id="UP000824123"/>
    </source>
</evidence>
<dbReference type="PANTHER" id="PTHR21600">
    <property type="entry name" value="MITOCHONDRIAL RNA PSEUDOURIDINE SYNTHASE"/>
    <property type="match status" value="1"/>
</dbReference>
<dbReference type="InterPro" id="IPR020103">
    <property type="entry name" value="PsdUridine_synth_cat_dom_sf"/>
</dbReference>
<evidence type="ECO:0000256" key="3">
    <source>
        <dbReference type="ARBA" id="ARBA00023235"/>
    </source>
</evidence>
<evidence type="ECO:0000256" key="2">
    <source>
        <dbReference type="ARBA" id="ARBA00010876"/>
    </source>
</evidence>
<dbReference type="SUPFAM" id="SSF55174">
    <property type="entry name" value="Alpha-L RNA-binding motif"/>
    <property type="match status" value="1"/>
</dbReference>
<dbReference type="InterPro" id="IPR006225">
    <property type="entry name" value="PsdUridine_synth_RluC/D"/>
</dbReference>
<feature type="domain" description="RNA-binding S4" evidence="7">
    <location>
        <begin position="13"/>
        <end position="79"/>
    </location>
</feature>
<evidence type="ECO:0000256" key="6">
    <source>
        <dbReference type="RuleBase" id="RU362028"/>
    </source>
</evidence>
<dbReference type="Pfam" id="PF01479">
    <property type="entry name" value="S4"/>
    <property type="match status" value="1"/>
</dbReference>
<dbReference type="GO" id="GO:0000455">
    <property type="term" value="P:enzyme-directed rRNA pseudouridine synthesis"/>
    <property type="evidence" value="ECO:0007669"/>
    <property type="project" value="UniProtKB-ARBA"/>
</dbReference>
<dbReference type="CDD" id="cd02869">
    <property type="entry name" value="PseudoU_synth_RluA_like"/>
    <property type="match status" value="1"/>
</dbReference>
<dbReference type="NCBIfam" id="TIGR00005">
    <property type="entry name" value="rluA_subfam"/>
    <property type="match status" value="1"/>
</dbReference>
<comment type="similarity">
    <text evidence="2 6">Belongs to the pseudouridine synthase RluA family.</text>
</comment>
<dbReference type="SMART" id="SM00363">
    <property type="entry name" value="S4"/>
    <property type="match status" value="1"/>
</dbReference>
<dbReference type="Gene3D" id="3.10.290.10">
    <property type="entry name" value="RNA-binding S4 domain"/>
    <property type="match status" value="1"/>
</dbReference>
<protein>
    <recommendedName>
        <fullName evidence="6">Pseudouridine synthase</fullName>
        <ecNumber evidence="6">5.4.99.-</ecNumber>
    </recommendedName>
</protein>
<dbReference type="InterPro" id="IPR050188">
    <property type="entry name" value="RluA_PseudoU_synthase"/>
</dbReference>
<dbReference type="Pfam" id="PF00849">
    <property type="entry name" value="PseudoU_synth_2"/>
    <property type="match status" value="1"/>
</dbReference>
<reference evidence="8" key="2">
    <citation type="journal article" date="2021" name="PeerJ">
        <title>Extensive microbial diversity within the chicken gut microbiome revealed by metagenomics and culture.</title>
        <authorList>
            <person name="Gilroy R."/>
            <person name="Ravi A."/>
            <person name="Getino M."/>
            <person name="Pursley I."/>
            <person name="Horton D.L."/>
            <person name="Alikhan N.F."/>
            <person name="Baker D."/>
            <person name="Gharbi K."/>
            <person name="Hall N."/>
            <person name="Watson M."/>
            <person name="Adriaenssens E.M."/>
            <person name="Foster-Nyarko E."/>
            <person name="Jarju S."/>
            <person name="Secka A."/>
            <person name="Antonio M."/>
            <person name="Oren A."/>
            <person name="Chaudhuri R.R."/>
            <person name="La Ragione R."/>
            <person name="Hildebrand F."/>
            <person name="Pallen M.J."/>
        </authorList>
    </citation>
    <scope>NUCLEOTIDE SEQUENCE</scope>
    <source>
        <strain evidence="8">ChiSxjej2B14-8506</strain>
    </source>
</reference>
<dbReference type="PANTHER" id="PTHR21600:SF83">
    <property type="entry name" value="PSEUDOURIDYLATE SYNTHASE RPUSD4, MITOCHONDRIAL"/>
    <property type="match status" value="1"/>
</dbReference>
<organism evidence="8 9">
    <name type="scientific">Candidatus Fimadaptatus faecigallinarum</name>
    <dbReference type="NCBI Taxonomy" id="2840814"/>
    <lineage>
        <taxon>Bacteria</taxon>
        <taxon>Bacillati</taxon>
        <taxon>Bacillota</taxon>
        <taxon>Clostridia</taxon>
        <taxon>Eubacteriales</taxon>
        <taxon>Candidatus Fimadaptatus</taxon>
    </lineage>
</organism>
<dbReference type="Proteomes" id="UP000824123">
    <property type="component" value="Unassembled WGS sequence"/>
</dbReference>
<name>A0A9D1LPJ0_9FIRM</name>
<feature type="active site" evidence="4">
    <location>
        <position position="147"/>
    </location>
</feature>
<dbReference type="CDD" id="cd00165">
    <property type="entry name" value="S4"/>
    <property type="match status" value="1"/>
</dbReference>
<dbReference type="SUPFAM" id="SSF55120">
    <property type="entry name" value="Pseudouridine synthase"/>
    <property type="match status" value="1"/>
</dbReference>
<reference evidence="8" key="1">
    <citation type="submission" date="2020-10" db="EMBL/GenBank/DDBJ databases">
        <authorList>
            <person name="Gilroy R."/>
        </authorList>
    </citation>
    <scope>NUCLEOTIDE SEQUENCE</scope>
    <source>
        <strain evidence="8">ChiSxjej2B14-8506</strain>
    </source>
</reference>
<dbReference type="GO" id="GO:0120159">
    <property type="term" value="F:rRNA pseudouridine synthase activity"/>
    <property type="evidence" value="ECO:0007669"/>
    <property type="project" value="UniProtKB-ARBA"/>
</dbReference>
<sequence>MKELVITPQDAGKRLDRFLRAQLPLLSQGACQKFIRLGKIKLNGRATEGAARLAPGDVVRLYINDELMQKPKPVDALLSRFKYSLRIVYEDENLLLVDKRPGIMVHADAKEKLNTLVTHVRAYLYQKGEYDSMEKGAFAPAPCNRIDRFTGGIVIFAKNAPALHTMDALIRRHEVSKHYLCIALGQMRTPHGTLDSYILKPEGRRSVVVSDRPMPGAQRAITRYETLSANRDMSLIDCELVTGRTHQIRAQFAHAGHPLLGDGQYGRPEEGARFGREYQALYAYRIDMNFQGDAGPLNYLRGRSFSVRDVPFAVEYFGVSI</sequence>
<dbReference type="PROSITE" id="PS50889">
    <property type="entry name" value="S4"/>
    <property type="match status" value="1"/>
</dbReference>
<evidence type="ECO:0000256" key="5">
    <source>
        <dbReference type="PROSITE-ProRule" id="PRU00182"/>
    </source>
</evidence>
<dbReference type="AlphaFoldDB" id="A0A9D1LPJ0"/>
<evidence type="ECO:0000259" key="7">
    <source>
        <dbReference type="SMART" id="SM00363"/>
    </source>
</evidence>
<evidence type="ECO:0000256" key="4">
    <source>
        <dbReference type="PIRSR" id="PIRSR606225-1"/>
    </source>
</evidence>
<accession>A0A9D1LPJ0</accession>
<dbReference type="Gene3D" id="3.30.2350.10">
    <property type="entry name" value="Pseudouridine synthase"/>
    <property type="match status" value="1"/>
</dbReference>
<dbReference type="EC" id="5.4.99.-" evidence="6"/>
<dbReference type="InterPro" id="IPR036986">
    <property type="entry name" value="S4_RNA-bd_sf"/>
</dbReference>
<dbReference type="EMBL" id="DVNK01000004">
    <property type="protein sequence ID" value="HIU45678.1"/>
    <property type="molecule type" value="Genomic_DNA"/>
</dbReference>
<proteinExistence type="inferred from homology"/>
<evidence type="ECO:0000313" key="8">
    <source>
        <dbReference type="EMBL" id="HIU45678.1"/>
    </source>
</evidence>